<dbReference type="InterPro" id="IPR011330">
    <property type="entry name" value="Glyco_hydro/deAcase_b/a-brl"/>
</dbReference>
<dbReference type="PANTHER" id="PTHR31609:SF1">
    <property type="entry name" value="CARBOHYDRATE DEACETYLASE"/>
    <property type="match status" value="1"/>
</dbReference>
<evidence type="ECO:0000256" key="1">
    <source>
        <dbReference type="ARBA" id="ARBA00001946"/>
    </source>
</evidence>
<dbReference type="GO" id="GO:0046872">
    <property type="term" value="F:metal ion binding"/>
    <property type="evidence" value="ECO:0007669"/>
    <property type="project" value="UniProtKB-KW"/>
</dbReference>
<accession>A0A9D1XMY6</accession>
<dbReference type="InterPro" id="IPR006879">
    <property type="entry name" value="YdjC-like"/>
</dbReference>
<comment type="cofactor">
    <cofactor evidence="1">
        <name>Mg(2+)</name>
        <dbReference type="ChEBI" id="CHEBI:18420"/>
    </cofactor>
</comment>
<evidence type="ECO:0000256" key="5">
    <source>
        <dbReference type="ARBA" id="ARBA00023277"/>
    </source>
</evidence>
<organism evidence="6 7">
    <name type="scientific">Candidatus Erysipelatoclostridium merdavium</name>
    <dbReference type="NCBI Taxonomy" id="2838566"/>
    <lineage>
        <taxon>Bacteria</taxon>
        <taxon>Bacillati</taxon>
        <taxon>Bacillota</taxon>
        <taxon>Erysipelotrichia</taxon>
        <taxon>Erysipelotrichales</taxon>
        <taxon>Erysipelotrichales incertae sedis</taxon>
    </lineage>
</organism>
<evidence type="ECO:0000256" key="2">
    <source>
        <dbReference type="ARBA" id="ARBA00022723"/>
    </source>
</evidence>
<dbReference type="GO" id="GO:0005975">
    <property type="term" value="P:carbohydrate metabolic process"/>
    <property type="evidence" value="ECO:0007669"/>
    <property type="project" value="InterPro"/>
</dbReference>
<reference evidence="6" key="2">
    <citation type="submission" date="2021-04" db="EMBL/GenBank/DDBJ databases">
        <authorList>
            <person name="Gilroy R."/>
        </authorList>
    </citation>
    <scope>NUCLEOTIDE SEQUENCE</scope>
    <source>
        <strain evidence="6">ChiGjej1B1-14440</strain>
    </source>
</reference>
<dbReference type="EMBL" id="DXET01000233">
    <property type="protein sequence ID" value="HIX82397.1"/>
    <property type="molecule type" value="Genomic_DNA"/>
</dbReference>
<dbReference type="PANTHER" id="PTHR31609">
    <property type="entry name" value="YDJC DEACETYLASE FAMILY MEMBER"/>
    <property type="match status" value="1"/>
</dbReference>
<dbReference type="GO" id="GO:0019213">
    <property type="term" value="F:deacetylase activity"/>
    <property type="evidence" value="ECO:0007669"/>
    <property type="project" value="TreeGrafter"/>
</dbReference>
<dbReference type="AlphaFoldDB" id="A0A9D1XMY6"/>
<evidence type="ECO:0000313" key="6">
    <source>
        <dbReference type="EMBL" id="HIX82397.1"/>
    </source>
</evidence>
<keyword evidence="5" id="KW-0119">Carbohydrate metabolism</keyword>
<sequence>MKQLLIRGDDLGYSEGVTMGMLSAYQNGIVNSMALMVNMPFAKEAVVLAKKHKGLCLGLHVNVTNGKALAPKDKIPNLVDQDGYFIKSSIRRKQLANNEQLFSEEEAYIEAKYQIERYIELVGEIPEYIDVHVLEIEPLINAVLRIYREYQVPVCLFDQTCFDNNIFKQSMAQYDYYNDHDCDFEKVFIDGHYQINEGINLLVTHPGFIDYDVAITSSMLKPRLYDYALVTSAKLKKWLTDNQIEIISFRDLKKVGK</sequence>
<dbReference type="SUPFAM" id="SSF88713">
    <property type="entry name" value="Glycoside hydrolase/deacetylase"/>
    <property type="match status" value="1"/>
</dbReference>
<gene>
    <name evidence="6" type="ORF">H9980_10580</name>
</gene>
<proteinExistence type="predicted"/>
<keyword evidence="2" id="KW-0479">Metal-binding</keyword>
<evidence type="ECO:0000256" key="3">
    <source>
        <dbReference type="ARBA" id="ARBA00022801"/>
    </source>
</evidence>
<reference evidence="6" key="1">
    <citation type="journal article" date="2021" name="PeerJ">
        <title>Extensive microbial diversity within the chicken gut microbiome revealed by metagenomics and culture.</title>
        <authorList>
            <person name="Gilroy R."/>
            <person name="Ravi A."/>
            <person name="Getino M."/>
            <person name="Pursley I."/>
            <person name="Horton D.L."/>
            <person name="Alikhan N.F."/>
            <person name="Baker D."/>
            <person name="Gharbi K."/>
            <person name="Hall N."/>
            <person name="Watson M."/>
            <person name="Adriaenssens E.M."/>
            <person name="Foster-Nyarko E."/>
            <person name="Jarju S."/>
            <person name="Secka A."/>
            <person name="Antonio M."/>
            <person name="Oren A."/>
            <person name="Chaudhuri R.R."/>
            <person name="La Ragione R."/>
            <person name="Hildebrand F."/>
            <person name="Pallen M.J."/>
        </authorList>
    </citation>
    <scope>NUCLEOTIDE SEQUENCE</scope>
    <source>
        <strain evidence="6">ChiGjej1B1-14440</strain>
    </source>
</reference>
<keyword evidence="4" id="KW-0460">Magnesium</keyword>
<evidence type="ECO:0000313" key="7">
    <source>
        <dbReference type="Proteomes" id="UP000886724"/>
    </source>
</evidence>
<evidence type="ECO:0000256" key="4">
    <source>
        <dbReference type="ARBA" id="ARBA00022842"/>
    </source>
</evidence>
<dbReference type="GO" id="GO:0016787">
    <property type="term" value="F:hydrolase activity"/>
    <property type="evidence" value="ECO:0007669"/>
    <property type="project" value="UniProtKB-KW"/>
</dbReference>
<dbReference type="Proteomes" id="UP000886724">
    <property type="component" value="Unassembled WGS sequence"/>
</dbReference>
<dbReference type="Gene3D" id="3.20.20.370">
    <property type="entry name" value="Glycoside hydrolase/deacetylase"/>
    <property type="match status" value="1"/>
</dbReference>
<comment type="caution">
    <text evidence="6">The sequence shown here is derived from an EMBL/GenBank/DDBJ whole genome shotgun (WGS) entry which is preliminary data.</text>
</comment>
<dbReference type="Pfam" id="PF04794">
    <property type="entry name" value="YdjC"/>
    <property type="match status" value="1"/>
</dbReference>
<name>A0A9D1XMY6_9FIRM</name>
<keyword evidence="3" id="KW-0378">Hydrolase</keyword>
<protein>
    <submittedName>
        <fullName evidence="6">ChbG/HpnK family deacetylase</fullName>
    </submittedName>
</protein>